<keyword evidence="2" id="KW-1185">Reference proteome</keyword>
<gene>
    <name evidence="1" type="ORF">F5148DRAFT_989811</name>
</gene>
<sequence length="158" mass="17451">GKIRYYGISSIRPNVIREYVHRSNMVSVMMQYSLTDRRPEETCLPLLQEHNIGVLARGSLAQGLLVDKPPKPYLQYSPEDIQRAAEAVKAVSGPERSATQTALQFALSHPAITSAIVGVRTRAQLAEAVQSVGAPAVTGEELFDLQQVLPANRYQEHR</sequence>
<dbReference type="Proteomes" id="UP001207468">
    <property type="component" value="Unassembled WGS sequence"/>
</dbReference>
<proteinExistence type="predicted"/>
<feature type="non-terminal residue" evidence="1">
    <location>
        <position position="1"/>
    </location>
</feature>
<comment type="caution">
    <text evidence="1">The sequence shown here is derived from an EMBL/GenBank/DDBJ whole genome shotgun (WGS) entry which is preliminary data.</text>
</comment>
<reference evidence="1" key="1">
    <citation type="submission" date="2021-03" db="EMBL/GenBank/DDBJ databases">
        <title>Evolutionary priming and transition to the ectomycorrhizal habit in an iconic lineage of mushroom-forming fungi: is preadaptation a requirement?</title>
        <authorList>
            <consortium name="DOE Joint Genome Institute"/>
            <person name="Looney B.P."/>
            <person name="Miyauchi S."/>
            <person name="Morin E."/>
            <person name="Drula E."/>
            <person name="Courty P.E."/>
            <person name="Chicoki N."/>
            <person name="Fauchery L."/>
            <person name="Kohler A."/>
            <person name="Kuo A."/>
            <person name="LaButti K."/>
            <person name="Pangilinan J."/>
            <person name="Lipzen A."/>
            <person name="Riley R."/>
            <person name="Andreopoulos W."/>
            <person name="He G."/>
            <person name="Johnson J."/>
            <person name="Barry K.W."/>
            <person name="Grigoriev I.V."/>
            <person name="Nagy L."/>
            <person name="Hibbett D."/>
            <person name="Henrissat B."/>
            <person name="Matheny P.B."/>
            <person name="Labbe J."/>
            <person name="Martin A.F."/>
        </authorList>
    </citation>
    <scope>NUCLEOTIDE SEQUENCE</scope>
    <source>
        <strain evidence="1">BPL698</strain>
    </source>
</reference>
<dbReference type="EMBL" id="JAGFNK010001035">
    <property type="protein sequence ID" value="KAI9435674.1"/>
    <property type="molecule type" value="Genomic_DNA"/>
</dbReference>
<protein>
    <submittedName>
        <fullName evidence="1">NADP-dependent oxidoreductase domain-containing protein</fullName>
    </submittedName>
</protein>
<name>A0ACC0TRA5_9AGAM</name>
<accession>A0ACC0TRA5</accession>
<evidence type="ECO:0000313" key="2">
    <source>
        <dbReference type="Proteomes" id="UP001207468"/>
    </source>
</evidence>
<organism evidence="1 2">
    <name type="scientific">Russula earlei</name>
    <dbReference type="NCBI Taxonomy" id="71964"/>
    <lineage>
        <taxon>Eukaryota</taxon>
        <taxon>Fungi</taxon>
        <taxon>Dikarya</taxon>
        <taxon>Basidiomycota</taxon>
        <taxon>Agaricomycotina</taxon>
        <taxon>Agaricomycetes</taxon>
        <taxon>Russulales</taxon>
        <taxon>Russulaceae</taxon>
        <taxon>Russula</taxon>
    </lineage>
</organism>
<evidence type="ECO:0000313" key="1">
    <source>
        <dbReference type="EMBL" id="KAI9435674.1"/>
    </source>
</evidence>